<feature type="chain" id="PRO_5012192355" description="GPI ethanolamine phosphate transferase 1" evidence="2">
    <location>
        <begin position="20"/>
        <end position="182"/>
    </location>
</feature>
<sequence length="182" mass="20828">MFLFFFCILLLLRFLPSSTSPTALVHRVLKCLVSQSFISSCVLVVASTLFAPYSFFPFLALSLPCAFLFSYPIVYTQNLSFRRNPHSPTKSELLFFHFVVRLLCFTILILLMFLCFVFCHLLFISCRWLGQEPYHISAIAYPFAVSVQLFPLGSVFYKPINNISSSYHANTVFSLLLQVTCN</sequence>
<dbReference type="Proteomes" id="UP000193411">
    <property type="component" value="Unassembled WGS sequence"/>
</dbReference>
<keyword evidence="1" id="KW-0472">Membrane</keyword>
<keyword evidence="1" id="KW-1133">Transmembrane helix</keyword>
<gene>
    <name evidence="3" type="ORF">BCR44DRAFT_1442261</name>
</gene>
<evidence type="ECO:0000313" key="4">
    <source>
        <dbReference type="Proteomes" id="UP000193411"/>
    </source>
</evidence>
<feature type="transmembrane region" description="Helical" evidence="1">
    <location>
        <begin position="58"/>
        <end position="75"/>
    </location>
</feature>
<proteinExistence type="predicted"/>
<dbReference type="EMBL" id="MCFL01000060">
    <property type="protein sequence ID" value="ORZ31410.1"/>
    <property type="molecule type" value="Genomic_DNA"/>
</dbReference>
<evidence type="ECO:0008006" key="5">
    <source>
        <dbReference type="Google" id="ProtNLM"/>
    </source>
</evidence>
<evidence type="ECO:0000256" key="2">
    <source>
        <dbReference type="SAM" id="SignalP"/>
    </source>
</evidence>
<keyword evidence="4" id="KW-1185">Reference proteome</keyword>
<reference evidence="3 4" key="1">
    <citation type="submission" date="2016-07" db="EMBL/GenBank/DDBJ databases">
        <title>Pervasive Adenine N6-methylation of Active Genes in Fungi.</title>
        <authorList>
            <consortium name="DOE Joint Genome Institute"/>
            <person name="Mondo S.J."/>
            <person name="Dannebaum R.O."/>
            <person name="Kuo R.C."/>
            <person name="Labutti K."/>
            <person name="Haridas S."/>
            <person name="Kuo A."/>
            <person name="Salamov A."/>
            <person name="Ahrendt S.R."/>
            <person name="Lipzen A."/>
            <person name="Sullivan W."/>
            <person name="Andreopoulos W.B."/>
            <person name="Clum A."/>
            <person name="Lindquist E."/>
            <person name="Daum C."/>
            <person name="Ramamoorthy G.K."/>
            <person name="Gryganskyi A."/>
            <person name="Culley D."/>
            <person name="Magnuson J.K."/>
            <person name="James T.Y."/>
            <person name="O'Malley M.A."/>
            <person name="Stajich J.E."/>
            <person name="Spatafora J.W."/>
            <person name="Visel A."/>
            <person name="Grigoriev I.V."/>
        </authorList>
    </citation>
    <scope>NUCLEOTIDE SEQUENCE [LARGE SCALE GENOMIC DNA]</scope>
    <source>
        <strain evidence="3 4">PL171</strain>
    </source>
</reference>
<feature type="transmembrane region" description="Helical" evidence="1">
    <location>
        <begin position="136"/>
        <end position="157"/>
    </location>
</feature>
<keyword evidence="2" id="KW-0732">Signal</keyword>
<organism evidence="3 4">
    <name type="scientific">Catenaria anguillulae PL171</name>
    <dbReference type="NCBI Taxonomy" id="765915"/>
    <lineage>
        <taxon>Eukaryota</taxon>
        <taxon>Fungi</taxon>
        <taxon>Fungi incertae sedis</taxon>
        <taxon>Blastocladiomycota</taxon>
        <taxon>Blastocladiomycetes</taxon>
        <taxon>Blastocladiales</taxon>
        <taxon>Catenariaceae</taxon>
        <taxon>Catenaria</taxon>
    </lineage>
</organism>
<feature type="transmembrane region" description="Helical" evidence="1">
    <location>
        <begin position="95"/>
        <end position="124"/>
    </location>
</feature>
<name>A0A1Y2H9Z0_9FUNG</name>
<dbReference type="AlphaFoldDB" id="A0A1Y2H9Z0"/>
<protein>
    <recommendedName>
        <fullName evidence="5">GPI ethanolamine phosphate transferase 1</fullName>
    </recommendedName>
</protein>
<evidence type="ECO:0000313" key="3">
    <source>
        <dbReference type="EMBL" id="ORZ31410.1"/>
    </source>
</evidence>
<keyword evidence="1" id="KW-0812">Transmembrane</keyword>
<comment type="caution">
    <text evidence="3">The sequence shown here is derived from an EMBL/GenBank/DDBJ whole genome shotgun (WGS) entry which is preliminary data.</text>
</comment>
<evidence type="ECO:0000256" key="1">
    <source>
        <dbReference type="SAM" id="Phobius"/>
    </source>
</evidence>
<feature type="signal peptide" evidence="2">
    <location>
        <begin position="1"/>
        <end position="19"/>
    </location>
</feature>
<accession>A0A1Y2H9Z0</accession>